<evidence type="ECO:0000313" key="3">
    <source>
        <dbReference type="Proteomes" id="UP001597519"/>
    </source>
</evidence>
<keyword evidence="3" id="KW-1185">Reference proteome</keyword>
<accession>A0ABW5WWF0</accession>
<name>A0ABW5WWF0_9STAP</name>
<feature type="domain" description="Glyoxalase/fosfomycin resistance/dioxygenase" evidence="1">
    <location>
        <begin position="21"/>
        <end position="110"/>
    </location>
</feature>
<organism evidence="2 3">
    <name type="scientific">Corticicoccus populi</name>
    <dbReference type="NCBI Taxonomy" id="1812821"/>
    <lineage>
        <taxon>Bacteria</taxon>
        <taxon>Bacillati</taxon>
        <taxon>Bacillota</taxon>
        <taxon>Bacilli</taxon>
        <taxon>Bacillales</taxon>
        <taxon>Staphylococcaceae</taxon>
        <taxon>Corticicoccus</taxon>
    </lineage>
</organism>
<dbReference type="Pfam" id="PF00903">
    <property type="entry name" value="Glyoxalase"/>
    <property type="match status" value="1"/>
</dbReference>
<dbReference type="Proteomes" id="UP001597519">
    <property type="component" value="Unassembled WGS sequence"/>
</dbReference>
<proteinExistence type="predicted"/>
<sequence length="117" mass="13395">MEDHGITGGSNIAIKVPKFKYDETVNFYKDILQLPYLGFISESHAFQFGSSTLWLDCMENYSQQDIWLEITVDDLEKVSNYLEGNGVSRRDEIEVHENSKGYWISDPAGSILRVNPE</sequence>
<reference evidence="3" key="1">
    <citation type="journal article" date="2019" name="Int. J. Syst. Evol. Microbiol.">
        <title>The Global Catalogue of Microorganisms (GCM) 10K type strain sequencing project: providing services to taxonomists for standard genome sequencing and annotation.</title>
        <authorList>
            <consortium name="The Broad Institute Genomics Platform"/>
            <consortium name="The Broad Institute Genome Sequencing Center for Infectious Disease"/>
            <person name="Wu L."/>
            <person name="Ma J."/>
        </authorList>
    </citation>
    <scope>NUCLEOTIDE SEQUENCE [LARGE SCALE GENOMIC DNA]</scope>
    <source>
        <strain evidence="3">KCTC 33575</strain>
    </source>
</reference>
<comment type="caution">
    <text evidence="2">The sequence shown here is derived from an EMBL/GenBank/DDBJ whole genome shotgun (WGS) entry which is preliminary data.</text>
</comment>
<protein>
    <submittedName>
        <fullName evidence="2">VOC family protein</fullName>
    </submittedName>
</protein>
<gene>
    <name evidence="2" type="ORF">ACFSX4_11740</name>
</gene>
<evidence type="ECO:0000259" key="1">
    <source>
        <dbReference type="Pfam" id="PF00903"/>
    </source>
</evidence>
<dbReference type="RefSeq" id="WP_377775072.1">
    <property type="nucleotide sequence ID" value="NZ_JBHUOQ010000004.1"/>
</dbReference>
<dbReference type="SUPFAM" id="SSF54593">
    <property type="entry name" value="Glyoxalase/Bleomycin resistance protein/Dihydroxybiphenyl dioxygenase"/>
    <property type="match status" value="1"/>
</dbReference>
<evidence type="ECO:0000313" key="2">
    <source>
        <dbReference type="EMBL" id="MFD2831136.1"/>
    </source>
</evidence>
<dbReference type="InterPro" id="IPR004360">
    <property type="entry name" value="Glyas_Fos-R_dOase_dom"/>
</dbReference>
<dbReference type="Gene3D" id="3.10.180.10">
    <property type="entry name" value="2,3-Dihydroxybiphenyl 1,2-Dioxygenase, domain 1"/>
    <property type="match status" value="1"/>
</dbReference>
<dbReference type="InterPro" id="IPR029068">
    <property type="entry name" value="Glyas_Bleomycin-R_OHBP_Dase"/>
</dbReference>
<dbReference type="EMBL" id="JBHUOQ010000004">
    <property type="protein sequence ID" value="MFD2831136.1"/>
    <property type="molecule type" value="Genomic_DNA"/>
</dbReference>